<reference evidence="3" key="1">
    <citation type="journal article" date="2019" name="Int. J. Syst. Evol. Microbiol.">
        <title>The Global Catalogue of Microorganisms (GCM) 10K type strain sequencing project: providing services to taxonomists for standard genome sequencing and annotation.</title>
        <authorList>
            <consortium name="The Broad Institute Genomics Platform"/>
            <consortium name="The Broad Institute Genome Sequencing Center for Infectious Disease"/>
            <person name="Wu L."/>
            <person name="Ma J."/>
        </authorList>
    </citation>
    <scope>NUCLEOTIDE SEQUENCE [LARGE SCALE GENOMIC DNA]</scope>
    <source>
        <strain evidence="3">CCUG 66188</strain>
    </source>
</reference>
<evidence type="ECO:0000313" key="2">
    <source>
        <dbReference type="EMBL" id="MFC4676167.1"/>
    </source>
</evidence>
<keyword evidence="3" id="KW-1185">Reference proteome</keyword>
<feature type="compositionally biased region" description="Polar residues" evidence="1">
    <location>
        <begin position="251"/>
        <end position="265"/>
    </location>
</feature>
<evidence type="ECO:0000256" key="1">
    <source>
        <dbReference type="SAM" id="MobiDB-lite"/>
    </source>
</evidence>
<dbReference type="RefSeq" id="WP_380000119.1">
    <property type="nucleotide sequence ID" value="NZ_JBHSGN010000122.1"/>
</dbReference>
<evidence type="ECO:0000313" key="3">
    <source>
        <dbReference type="Proteomes" id="UP001596023"/>
    </source>
</evidence>
<name>A0ABV9L0Y8_9BACT</name>
<proteinExistence type="predicted"/>
<feature type="region of interest" description="Disordered" evidence="1">
    <location>
        <begin position="1"/>
        <end position="20"/>
    </location>
</feature>
<protein>
    <submittedName>
        <fullName evidence="2">Uncharacterized protein</fullName>
    </submittedName>
</protein>
<accession>A0ABV9L0Y8</accession>
<organism evidence="2 3">
    <name type="scientific">Dysgonomonas termitidis</name>
    <dbReference type="NCBI Taxonomy" id="1516126"/>
    <lineage>
        <taxon>Bacteria</taxon>
        <taxon>Pseudomonadati</taxon>
        <taxon>Bacteroidota</taxon>
        <taxon>Bacteroidia</taxon>
        <taxon>Bacteroidales</taxon>
        <taxon>Dysgonomonadaceae</taxon>
        <taxon>Dysgonomonas</taxon>
    </lineage>
</organism>
<feature type="region of interest" description="Disordered" evidence="1">
    <location>
        <begin position="218"/>
        <end position="265"/>
    </location>
</feature>
<sequence>MEDEEKVMAEEVVTEPEEQPLRGRSRMMDYLKSNSPDMIFESDDDAIDHILDRYGKVNDTSNKLAEGVRKNPRNAALLQSIMSGNNMLPDIVKMYGKSILELDPESEEFKEIIQAEDERMKSEQDAFDRTAKQQQEFEDNISKSEEVFKAFAENNGMTEEQFSEFLQWAYDTIYMPAFSGVYSTEGLEALKKAYDYDTDVDSAIKAGEAKGRTQKIVEKVRNDNGGGDGVPTLGATSGKPQNKPEERISTPRKNGSWGTNTELIK</sequence>
<dbReference type="EMBL" id="JBHSGN010000122">
    <property type="protein sequence ID" value="MFC4676167.1"/>
    <property type="molecule type" value="Genomic_DNA"/>
</dbReference>
<dbReference type="Proteomes" id="UP001596023">
    <property type="component" value="Unassembled WGS sequence"/>
</dbReference>
<gene>
    <name evidence="2" type="ORF">ACFO6W_20995</name>
</gene>
<comment type="caution">
    <text evidence="2">The sequence shown here is derived from an EMBL/GenBank/DDBJ whole genome shotgun (WGS) entry which is preliminary data.</text>
</comment>